<dbReference type="Gene3D" id="1.10.3210.10">
    <property type="entry name" value="Hypothetical protein af1432"/>
    <property type="match status" value="1"/>
</dbReference>
<dbReference type="HOGENOM" id="CLU_109398_2_1_5"/>
<name>B8IFA1_METNO</name>
<reference evidence="2 3" key="1">
    <citation type="submission" date="2009-01" db="EMBL/GenBank/DDBJ databases">
        <title>Complete sequence of chromosome of Methylobacterium nodulans ORS 2060.</title>
        <authorList>
            <consortium name="US DOE Joint Genome Institute"/>
            <person name="Lucas S."/>
            <person name="Copeland A."/>
            <person name="Lapidus A."/>
            <person name="Glavina del Rio T."/>
            <person name="Dalin E."/>
            <person name="Tice H."/>
            <person name="Bruce D."/>
            <person name="Goodwin L."/>
            <person name="Pitluck S."/>
            <person name="Sims D."/>
            <person name="Brettin T."/>
            <person name="Detter J.C."/>
            <person name="Han C."/>
            <person name="Larimer F."/>
            <person name="Land M."/>
            <person name="Hauser L."/>
            <person name="Kyrpides N."/>
            <person name="Ivanova N."/>
            <person name="Marx C.J."/>
            <person name="Richardson P."/>
        </authorList>
    </citation>
    <scope>NUCLEOTIDE SEQUENCE [LARGE SCALE GENOMIC DNA]</scope>
    <source>
        <strain evidence="3">LMG 21967 / CNCM I-2342 / ORS 2060</strain>
    </source>
</reference>
<evidence type="ECO:0000313" key="3">
    <source>
        <dbReference type="Proteomes" id="UP000008207"/>
    </source>
</evidence>
<dbReference type="eggNOG" id="COG0317">
    <property type="taxonomic scope" value="Bacteria"/>
</dbReference>
<proteinExistence type="predicted"/>
<dbReference type="KEGG" id="mno:Mnod_0781"/>
<dbReference type="GO" id="GO:0016787">
    <property type="term" value="F:hydrolase activity"/>
    <property type="evidence" value="ECO:0007669"/>
    <property type="project" value="UniProtKB-KW"/>
</dbReference>
<keyword evidence="3" id="KW-1185">Reference proteome</keyword>
<sequence>MMTSADAKAFARVQHAGQADRAGAPYIEHLERVAAAAEMRARHAQQAGLDLDPEAVAQAAWLHDVIEDTGTTADDLRRLGYATPVIEMVELLTKPPGHQTYEERIATIIDSGNLGAILIKLSDNEDNNDPVRGLPEGSERLTAQYTASMVRLHRAAAALGYSGP</sequence>
<dbReference type="AlphaFoldDB" id="B8IFA1"/>
<dbReference type="EMBL" id="CP001349">
    <property type="protein sequence ID" value="ACL55812.1"/>
    <property type="molecule type" value="Genomic_DNA"/>
</dbReference>
<evidence type="ECO:0000259" key="1">
    <source>
        <dbReference type="SMART" id="SM00471"/>
    </source>
</evidence>
<dbReference type="Proteomes" id="UP000008207">
    <property type="component" value="Chromosome"/>
</dbReference>
<accession>B8IFA1</accession>
<dbReference type="InterPro" id="IPR003607">
    <property type="entry name" value="HD/PDEase_dom"/>
</dbReference>
<dbReference type="SUPFAM" id="SSF109604">
    <property type="entry name" value="HD-domain/PDEase-like"/>
    <property type="match status" value="1"/>
</dbReference>
<dbReference type="SMART" id="SM00471">
    <property type="entry name" value="HDc"/>
    <property type="match status" value="1"/>
</dbReference>
<dbReference type="OrthoDB" id="9802385at2"/>
<protein>
    <submittedName>
        <fullName evidence="2">Metal dependent phosphohydrolase</fullName>
    </submittedName>
</protein>
<evidence type="ECO:0000313" key="2">
    <source>
        <dbReference type="EMBL" id="ACL55812.1"/>
    </source>
</evidence>
<dbReference type="STRING" id="460265.Mnod_0781"/>
<gene>
    <name evidence="2" type="ordered locus">Mnod_0781</name>
</gene>
<keyword evidence="2" id="KW-0378">Hydrolase</keyword>
<feature type="domain" description="HD/PDEase" evidence="1">
    <location>
        <begin position="22"/>
        <end position="137"/>
    </location>
</feature>
<dbReference type="InterPro" id="IPR006674">
    <property type="entry name" value="HD_domain"/>
</dbReference>
<dbReference type="RefSeq" id="WP_015927517.1">
    <property type="nucleotide sequence ID" value="NC_011894.1"/>
</dbReference>
<dbReference type="Pfam" id="PF01966">
    <property type="entry name" value="HD"/>
    <property type="match status" value="1"/>
</dbReference>
<organism evidence="2 3">
    <name type="scientific">Methylobacterium nodulans (strain LMG 21967 / CNCM I-2342 / ORS 2060)</name>
    <dbReference type="NCBI Taxonomy" id="460265"/>
    <lineage>
        <taxon>Bacteria</taxon>
        <taxon>Pseudomonadati</taxon>
        <taxon>Pseudomonadota</taxon>
        <taxon>Alphaproteobacteria</taxon>
        <taxon>Hyphomicrobiales</taxon>
        <taxon>Methylobacteriaceae</taxon>
        <taxon>Methylobacterium</taxon>
    </lineage>
</organism>